<feature type="disulfide bond" evidence="2">
    <location>
        <begin position="66"/>
        <end position="70"/>
    </location>
</feature>
<dbReference type="InterPro" id="IPR001002">
    <property type="entry name" value="Chitin-bd_1"/>
</dbReference>
<evidence type="ECO:0000256" key="4">
    <source>
        <dbReference type="SAM" id="SignalP"/>
    </source>
</evidence>
<feature type="disulfide bond" evidence="2">
    <location>
        <begin position="46"/>
        <end position="60"/>
    </location>
</feature>
<keyword evidence="3" id="KW-0812">Transmembrane</keyword>
<organism evidence="6 7">
    <name type="scientific">Lophium mytilinum</name>
    <dbReference type="NCBI Taxonomy" id="390894"/>
    <lineage>
        <taxon>Eukaryota</taxon>
        <taxon>Fungi</taxon>
        <taxon>Dikarya</taxon>
        <taxon>Ascomycota</taxon>
        <taxon>Pezizomycotina</taxon>
        <taxon>Dothideomycetes</taxon>
        <taxon>Pleosporomycetidae</taxon>
        <taxon>Mytilinidiales</taxon>
        <taxon>Mytilinidiaceae</taxon>
        <taxon>Lophium</taxon>
    </lineage>
</organism>
<dbReference type="AlphaFoldDB" id="A0A6A6QWA0"/>
<evidence type="ECO:0000313" key="7">
    <source>
        <dbReference type="Proteomes" id="UP000799750"/>
    </source>
</evidence>
<feature type="transmembrane region" description="Helical" evidence="3">
    <location>
        <begin position="161"/>
        <end position="183"/>
    </location>
</feature>
<feature type="chain" id="PRO_5025400077" description="Chitin-binding type-1 domain-containing protein" evidence="4">
    <location>
        <begin position="18"/>
        <end position="434"/>
    </location>
</feature>
<feature type="domain" description="Chitin-binding type-1" evidence="5">
    <location>
        <begin position="27"/>
        <end position="72"/>
    </location>
</feature>
<reference evidence="6" key="1">
    <citation type="journal article" date="2020" name="Stud. Mycol.">
        <title>101 Dothideomycetes genomes: a test case for predicting lifestyles and emergence of pathogens.</title>
        <authorList>
            <person name="Haridas S."/>
            <person name="Albert R."/>
            <person name="Binder M."/>
            <person name="Bloem J."/>
            <person name="Labutti K."/>
            <person name="Salamov A."/>
            <person name="Andreopoulos B."/>
            <person name="Baker S."/>
            <person name="Barry K."/>
            <person name="Bills G."/>
            <person name="Bluhm B."/>
            <person name="Cannon C."/>
            <person name="Castanera R."/>
            <person name="Culley D."/>
            <person name="Daum C."/>
            <person name="Ezra D."/>
            <person name="Gonzalez J."/>
            <person name="Henrissat B."/>
            <person name="Kuo A."/>
            <person name="Liang C."/>
            <person name="Lipzen A."/>
            <person name="Lutzoni F."/>
            <person name="Magnuson J."/>
            <person name="Mondo S."/>
            <person name="Nolan M."/>
            <person name="Ohm R."/>
            <person name="Pangilinan J."/>
            <person name="Park H.-J."/>
            <person name="Ramirez L."/>
            <person name="Alfaro M."/>
            <person name="Sun H."/>
            <person name="Tritt A."/>
            <person name="Yoshinaga Y."/>
            <person name="Zwiers L.-H."/>
            <person name="Turgeon B."/>
            <person name="Goodwin S."/>
            <person name="Spatafora J."/>
            <person name="Crous P."/>
            <person name="Grigoriev I."/>
        </authorList>
    </citation>
    <scope>NUCLEOTIDE SEQUENCE</scope>
    <source>
        <strain evidence="6">CBS 269.34</strain>
    </source>
</reference>
<dbReference type="SUPFAM" id="SSF57016">
    <property type="entry name" value="Plant lectins/antimicrobial peptides"/>
    <property type="match status" value="1"/>
</dbReference>
<accession>A0A6A6QWA0</accession>
<feature type="transmembrane region" description="Helical" evidence="3">
    <location>
        <begin position="121"/>
        <end position="140"/>
    </location>
</feature>
<dbReference type="InterPro" id="IPR036861">
    <property type="entry name" value="Endochitinase-like_sf"/>
</dbReference>
<dbReference type="Gene3D" id="3.30.60.10">
    <property type="entry name" value="Endochitinase-like"/>
    <property type="match status" value="1"/>
</dbReference>
<gene>
    <name evidence="6" type="ORF">BU16DRAFT_339753</name>
</gene>
<evidence type="ECO:0000313" key="6">
    <source>
        <dbReference type="EMBL" id="KAF2496705.1"/>
    </source>
</evidence>
<keyword evidence="2" id="KW-1015">Disulfide bond</keyword>
<feature type="transmembrane region" description="Helical" evidence="3">
    <location>
        <begin position="377"/>
        <end position="397"/>
    </location>
</feature>
<evidence type="ECO:0000259" key="5">
    <source>
        <dbReference type="PROSITE" id="PS50941"/>
    </source>
</evidence>
<dbReference type="CDD" id="cd00035">
    <property type="entry name" value="ChtBD1"/>
    <property type="match status" value="1"/>
</dbReference>
<dbReference type="PROSITE" id="PS50941">
    <property type="entry name" value="CHIT_BIND_I_2"/>
    <property type="match status" value="1"/>
</dbReference>
<dbReference type="SMART" id="SM00270">
    <property type="entry name" value="ChtBD1"/>
    <property type="match status" value="1"/>
</dbReference>
<feature type="transmembrane region" description="Helical" evidence="3">
    <location>
        <begin position="338"/>
        <end position="365"/>
    </location>
</feature>
<evidence type="ECO:0000256" key="1">
    <source>
        <dbReference type="ARBA" id="ARBA00022669"/>
    </source>
</evidence>
<protein>
    <recommendedName>
        <fullName evidence="5">Chitin-binding type-1 domain-containing protein</fullName>
    </recommendedName>
</protein>
<comment type="caution">
    <text evidence="2">Lacks conserved residue(s) required for the propagation of feature annotation.</text>
</comment>
<dbReference type="EMBL" id="MU004187">
    <property type="protein sequence ID" value="KAF2496705.1"/>
    <property type="molecule type" value="Genomic_DNA"/>
</dbReference>
<keyword evidence="3" id="KW-0472">Membrane</keyword>
<keyword evidence="7" id="KW-1185">Reference proteome</keyword>
<keyword evidence="1 2" id="KW-0147">Chitin-binding</keyword>
<feature type="transmembrane region" description="Helical" evidence="3">
    <location>
        <begin position="195"/>
        <end position="216"/>
    </location>
</feature>
<dbReference type="OrthoDB" id="3525430at2759"/>
<keyword evidence="3" id="KW-1133">Transmembrane helix</keyword>
<dbReference type="Proteomes" id="UP000799750">
    <property type="component" value="Unassembled WGS sequence"/>
</dbReference>
<proteinExistence type="predicted"/>
<dbReference type="GO" id="GO:0008061">
    <property type="term" value="F:chitin binding"/>
    <property type="evidence" value="ECO:0007669"/>
    <property type="project" value="UniProtKB-UniRule"/>
</dbReference>
<evidence type="ECO:0000256" key="2">
    <source>
        <dbReference type="PROSITE-ProRule" id="PRU00261"/>
    </source>
</evidence>
<evidence type="ECO:0000256" key="3">
    <source>
        <dbReference type="SAM" id="Phobius"/>
    </source>
</evidence>
<keyword evidence="4" id="KW-0732">Signal</keyword>
<feature type="signal peptide" evidence="4">
    <location>
        <begin position="1"/>
        <end position="17"/>
    </location>
</feature>
<sequence length="434" mass="47785">MLFIRLLLCAGVLGTAATSLVGRKGDQHRCGLAFGNKTCDAIFGRCCSSYGFCGKSDQHCLIDNGCQSGCIVIGTFSGLQSQYLHSTPTVTNATILLPWSWTVKPETEYAAKHPCPSVANILVTFAAINVISGALSTVFGHRLVVKKITFGLFGKRGGRSYIYMWIMPFAFQLGANALVANMIQRTTGYGHDFTIAQLMFFFAARPRVSWILVMLLSGISKRKLAKGQAEQDDQPLLDRSSSEFNAIPLDDVKDVSYSNVESLVEDHDSEHRQAQQRAEPVYEDDYYWRNAALSQYFAELALQAITLYYMSKTVVFAYKRGYYDPGSLPGPMGHSARIMYAGALFWLCAQLFVYLSAPTFVFILVKEGGGTMMVSKLMQMLGSVLVVTSWLASWLFWAGFVRLAGDLYCPPKLVEQGAIWSAFSSLGMIAGVGI</sequence>
<name>A0A6A6QWA0_9PEZI</name>
<dbReference type="Pfam" id="PF00187">
    <property type="entry name" value="Chitin_bind_1"/>
    <property type="match status" value="1"/>
</dbReference>